<gene>
    <name evidence="1" type="ORF">EA187_08170</name>
</gene>
<protein>
    <submittedName>
        <fullName evidence="1">Uncharacterized protein</fullName>
    </submittedName>
</protein>
<sequence length="171" mass="18626">MTILLEWTESQPEDVVYSDLDLYYCKDGVNSLEDASCVYWKYEIQEWGPGETNIAVLWNDADDAGQVEDIEHDSPANGRYHLGVQAYWDDGTGVGVGEINATVKVLVGGVEVYRSTQVFETSATMWYAAVLDWPELRTGGGAGISEGADCVASAQNSCVGGGLYDTMVYLD</sequence>
<evidence type="ECO:0000313" key="1">
    <source>
        <dbReference type="EMBL" id="RVU45732.1"/>
    </source>
</evidence>
<keyword evidence="2" id="KW-1185">Reference proteome</keyword>
<name>A0ABY0CTY6_9DELT</name>
<dbReference type="Proteomes" id="UP000282926">
    <property type="component" value="Unassembled WGS sequence"/>
</dbReference>
<organism evidence="1 2">
    <name type="scientific">Lujinxingia sediminis</name>
    <dbReference type="NCBI Taxonomy" id="2480984"/>
    <lineage>
        <taxon>Bacteria</taxon>
        <taxon>Deltaproteobacteria</taxon>
        <taxon>Bradymonadales</taxon>
        <taxon>Lujinxingiaceae</taxon>
        <taxon>Lujinxingia</taxon>
    </lineage>
</organism>
<proteinExistence type="predicted"/>
<dbReference type="EMBL" id="SADD01000003">
    <property type="protein sequence ID" value="RVU45732.1"/>
    <property type="molecule type" value="Genomic_DNA"/>
</dbReference>
<comment type="caution">
    <text evidence="1">The sequence shown here is derived from an EMBL/GenBank/DDBJ whole genome shotgun (WGS) entry which is preliminary data.</text>
</comment>
<evidence type="ECO:0000313" key="2">
    <source>
        <dbReference type="Proteomes" id="UP000282926"/>
    </source>
</evidence>
<accession>A0ABY0CTY6</accession>
<reference evidence="1 2" key="1">
    <citation type="submission" date="2019-01" db="EMBL/GenBank/DDBJ databases">
        <title>Lujinxingia litoralis gen. nov., sp. nov. and Lujinxingia sediminis gen. nov., sp. nov., new members in the order Bradymonadales, isolated from coastal sediment.</title>
        <authorList>
            <person name="Li C.-M."/>
        </authorList>
    </citation>
    <scope>NUCLEOTIDE SEQUENCE [LARGE SCALE GENOMIC DNA]</scope>
    <source>
        <strain evidence="1 2">SEH01</strain>
    </source>
</reference>